<accession>A0A2H1VL94</accession>
<feature type="region of interest" description="Disordered" evidence="1">
    <location>
        <begin position="57"/>
        <end position="86"/>
    </location>
</feature>
<gene>
    <name evidence="2" type="ORF">SFRICE_010452</name>
</gene>
<evidence type="ECO:0000256" key="1">
    <source>
        <dbReference type="SAM" id="MobiDB-lite"/>
    </source>
</evidence>
<protein>
    <submittedName>
        <fullName evidence="2">SFRICE_010452</fullName>
    </submittedName>
</protein>
<reference evidence="2" key="1">
    <citation type="submission" date="2016-07" db="EMBL/GenBank/DDBJ databases">
        <authorList>
            <person name="Bretaudeau A."/>
        </authorList>
    </citation>
    <scope>NUCLEOTIDE SEQUENCE</scope>
    <source>
        <strain evidence="2">Rice</strain>
        <tissue evidence="2">Whole body</tissue>
    </source>
</reference>
<dbReference type="EMBL" id="ODYU01003190">
    <property type="protein sequence ID" value="SOQ41610.1"/>
    <property type="molecule type" value="Genomic_DNA"/>
</dbReference>
<dbReference type="AlphaFoldDB" id="A0A2H1VL94"/>
<organism evidence="2">
    <name type="scientific">Spodoptera frugiperda</name>
    <name type="common">Fall armyworm</name>
    <dbReference type="NCBI Taxonomy" id="7108"/>
    <lineage>
        <taxon>Eukaryota</taxon>
        <taxon>Metazoa</taxon>
        <taxon>Ecdysozoa</taxon>
        <taxon>Arthropoda</taxon>
        <taxon>Hexapoda</taxon>
        <taxon>Insecta</taxon>
        <taxon>Pterygota</taxon>
        <taxon>Neoptera</taxon>
        <taxon>Endopterygota</taxon>
        <taxon>Lepidoptera</taxon>
        <taxon>Glossata</taxon>
        <taxon>Ditrysia</taxon>
        <taxon>Noctuoidea</taxon>
        <taxon>Noctuidae</taxon>
        <taxon>Amphipyrinae</taxon>
        <taxon>Spodoptera</taxon>
    </lineage>
</organism>
<sequence>MYTYKTLRLFPMGVGRDNGPPIGTNLKYLFCFINSHHSLFMHACWFSIQWSTEKNWARVSHPPPPRRTSHSPTTTPAGAGDITRARAPATHLYVKLRCRRSRSPLTESSHEAFPYRAVLFR</sequence>
<name>A0A2H1VL94_SPOFR</name>
<evidence type="ECO:0000313" key="2">
    <source>
        <dbReference type="EMBL" id="SOQ41610.1"/>
    </source>
</evidence>
<proteinExistence type="predicted"/>